<dbReference type="Gene3D" id="3.40.50.720">
    <property type="entry name" value="NAD(P)-binding Rossmann-like Domain"/>
    <property type="match status" value="1"/>
</dbReference>
<feature type="domain" description="Mur ligase central" evidence="2">
    <location>
        <begin position="116"/>
        <end position="229"/>
    </location>
</feature>
<organism evidence="3">
    <name type="scientific">hydrothermal vent metagenome</name>
    <dbReference type="NCBI Taxonomy" id="652676"/>
    <lineage>
        <taxon>unclassified sequences</taxon>
        <taxon>metagenomes</taxon>
        <taxon>ecological metagenomes</taxon>
    </lineage>
</organism>
<feature type="non-terminal residue" evidence="3">
    <location>
        <position position="234"/>
    </location>
</feature>
<dbReference type="InterPro" id="IPR050061">
    <property type="entry name" value="MurCDEF_pg_biosynth"/>
</dbReference>
<dbReference type="EMBL" id="UOEU01000052">
    <property type="protein sequence ID" value="VAW30423.1"/>
    <property type="molecule type" value="Genomic_DNA"/>
</dbReference>
<keyword evidence="3" id="KW-0436">Ligase</keyword>
<protein>
    <submittedName>
        <fullName evidence="3">UDP-N-acetylmuramate--L-alanine ligase</fullName>
        <ecNumber evidence="3">6.3.2.8</ecNumber>
    </submittedName>
</protein>
<dbReference type="InterPro" id="IPR000713">
    <property type="entry name" value="Mur_ligase_N"/>
</dbReference>
<dbReference type="Pfam" id="PF01225">
    <property type="entry name" value="Mur_ligase"/>
    <property type="match status" value="1"/>
</dbReference>
<dbReference type="PANTHER" id="PTHR43445:SF3">
    <property type="entry name" value="UDP-N-ACETYLMURAMATE--L-ALANINE LIGASE"/>
    <property type="match status" value="1"/>
</dbReference>
<evidence type="ECO:0000259" key="2">
    <source>
        <dbReference type="Pfam" id="PF08245"/>
    </source>
</evidence>
<dbReference type="Pfam" id="PF08245">
    <property type="entry name" value="Mur_ligase_M"/>
    <property type="match status" value="1"/>
</dbReference>
<dbReference type="GO" id="GO:0005524">
    <property type="term" value="F:ATP binding"/>
    <property type="evidence" value="ECO:0007669"/>
    <property type="project" value="InterPro"/>
</dbReference>
<dbReference type="SUPFAM" id="SSF53623">
    <property type="entry name" value="MurD-like peptide ligases, catalytic domain"/>
    <property type="match status" value="1"/>
</dbReference>
<gene>
    <name evidence="3" type="ORF">MNBD_CHLOROFLEXI01-4079</name>
</gene>
<dbReference type="GO" id="GO:0008763">
    <property type="term" value="F:UDP-N-acetylmuramate-L-alanine ligase activity"/>
    <property type="evidence" value="ECO:0007669"/>
    <property type="project" value="UniProtKB-EC"/>
</dbReference>
<evidence type="ECO:0000313" key="3">
    <source>
        <dbReference type="EMBL" id="VAW30423.1"/>
    </source>
</evidence>
<dbReference type="SUPFAM" id="SSF51984">
    <property type="entry name" value="MurCD N-terminal domain"/>
    <property type="match status" value="1"/>
</dbReference>
<dbReference type="EC" id="6.3.2.8" evidence="3"/>
<feature type="domain" description="Mur ligase N-terminal catalytic" evidence="1">
    <location>
        <begin position="13"/>
        <end position="110"/>
    </location>
</feature>
<sequence>MSDKTFTLQPNMHIHLIGIGGSGISAIARVLLGRGFVVSGSDEQSNEITAALQADGATIHQGHDAGNISGAQLVIISSAIPEENAELQAARKANIPVMKRSDFLGHLMTDQIGVAVAGSHGKTTITGMLAHILMEAELDPTVIVGGILPSLGTNGRYGEGDYFLVEADEYDRMFLGLRPEVAIISNIEHDHPDIFPNEDDYRDAFEKFAQLLPDGGHLVACATDVETAVLLQKL</sequence>
<dbReference type="InterPro" id="IPR036565">
    <property type="entry name" value="Mur-like_cat_sf"/>
</dbReference>
<dbReference type="InterPro" id="IPR013221">
    <property type="entry name" value="Mur_ligase_cen"/>
</dbReference>
<dbReference type="PANTHER" id="PTHR43445">
    <property type="entry name" value="UDP-N-ACETYLMURAMATE--L-ALANINE LIGASE-RELATED"/>
    <property type="match status" value="1"/>
</dbReference>
<evidence type="ECO:0000259" key="1">
    <source>
        <dbReference type="Pfam" id="PF01225"/>
    </source>
</evidence>
<name>A0A3B0UQ78_9ZZZZ</name>
<proteinExistence type="predicted"/>
<dbReference type="Gene3D" id="3.40.1190.10">
    <property type="entry name" value="Mur-like, catalytic domain"/>
    <property type="match status" value="1"/>
</dbReference>
<accession>A0A3B0UQ78</accession>
<dbReference type="AlphaFoldDB" id="A0A3B0UQ78"/>
<reference evidence="3" key="1">
    <citation type="submission" date="2018-06" db="EMBL/GenBank/DDBJ databases">
        <authorList>
            <person name="Zhirakovskaya E."/>
        </authorList>
    </citation>
    <scope>NUCLEOTIDE SEQUENCE</scope>
</reference>